<dbReference type="EMBL" id="JAIWQS010000008">
    <property type="protein sequence ID" value="KAJ8899821.1"/>
    <property type="molecule type" value="Genomic_DNA"/>
</dbReference>
<evidence type="ECO:0000313" key="1">
    <source>
        <dbReference type="EMBL" id="KAJ8899821.1"/>
    </source>
</evidence>
<dbReference type="AlphaFoldDB" id="A0AAV8UEA7"/>
<organism evidence="1 2">
    <name type="scientific">Erythroxylum novogranatense</name>
    <dbReference type="NCBI Taxonomy" id="1862640"/>
    <lineage>
        <taxon>Eukaryota</taxon>
        <taxon>Viridiplantae</taxon>
        <taxon>Streptophyta</taxon>
        <taxon>Embryophyta</taxon>
        <taxon>Tracheophyta</taxon>
        <taxon>Spermatophyta</taxon>
        <taxon>Magnoliopsida</taxon>
        <taxon>eudicotyledons</taxon>
        <taxon>Gunneridae</taxon>
        <taxon>Pentapetalae</taxon>
        <taxon>rosids</taxon>
        <taxon>fabids</taxon>
        <taxon>Malpighiales</taxon>
        <taxon>Erythroxylaceae</taxon>
        <taxon>Erythroxylum</taxon>
    </lineage>
</organism>
<proteinExistence type="predicted"/>
<gene>
    <name evidence="1" type="ORF">K2173_019522</name>
</gene>
<name>A0AAV8UEA7_9ROSI</name>
<keyword evidence="2" id="KW-1185">Reference proteome</keyword>
<sequence length="52" mass="6274">MEETWQTSSERAFQILTKTYLGEEEWMLARVKPDERRRVDVRHREPTSLLPA</sequence>
<dbReference type="Proteomes" id="UP001159364">
    <property type="component" value="Linkage Group LG08"/>
</dbReference>
<reference evidence="1 2" key="1">
    <citation type="submission" date="2021-09" db="EMBL/GenBank/DDBJ databases">
        <title>Genomic insights and catalytic innovation underlie evolution of tropane alkaloids biosynthesis.</title>
        <authorList>
            <person name="Wang Y.-J."/>
            <person name="Tian T."/>
            <person name="Huang J.-P."/>
            <person name="Huang S.-X."/>
        </authorList>
    </citation>
    <scope>NUCLEOTIDE SEQUENCE [LARGE SCALE GENOMIC DNA]</scope>
    <source>
        <strain evidence="1">KIB-2018</strain>
        <tissue evidence="1">Leaf</tissue>
    </source>
</reference>
<evidence type="ECO:0000313" key="2">
    <source>
        <dbReference type="Proteomes" id="UP001159364"/>
    </source>
</evidence>
<accession>A0AAV8UEA7</accession>
<protein>
    <submittedName>
        <fullName evidence="1">Uncharacterized protein</fullName>
    </submittedName>
</protein>
<comment type="caution">
    <text evidence="1">The sequence shown here is derived from an EMBL/GenBank/DDBJ whole genome shotgun (WGS) entry which is preliminary data.</text>
</comment>